<dbReference type="PROSITE" id="PS51352">
    <property type="entry name" value="THIOREDOXIN_2"/>
    <property type="match status" value="1"/>
</dbReference>
<evidence type="ECO:0000256" key="1">
    <source>
        <dbReference type="ARBA" id="ARBA00022559"/>
    </source>
</evidence>
<evidence type="ECO:0000256" key="5">
    <source>
        <dbReference type="ARBA" id="ARBA00023284"/>
    </source>
</evidence>
<evidence type="ECO:0000256" key="3">
    <source>
        <dbReference type="ARBA" id="ARBA00023002"/>
    </source>
</evidence>
<dbReference type="PATRIC" id="fig|1415765.3.peg.1715"/>
<feature type="domain" description="Thioredoxin" evidence="7">
    <location>
        <begin position="25"/>
        <end position="171"/>
    </location>
</feature>
<keyword evidence="1 6" id="KW-0575">Peroxidase</keyword>
<dbReference type="EC" id="1.11.1.24" evidence="6"/>
<evidence type="ECO:0000259" key="7">
    <source>
        <dbReference type="PROSITE" id="PS51352"/>
    </source>
</evidence>
<dbReference type="SUPFAM" id="SSF52833">
    <property type="entry name" value="Thioredoxin-like"/>
    <property type="match status" value="1"/>
</dbReference>
<comment type="function">
    <text evidence="6">Thiol-specific peroxidase that catalyzes the reduction of hydrogen peroxide and organic hydroperoxides to water and alcohols, respectively. Plays a role in cell protection against oxidative stress by detoxifying peroxides.</text>
</comment>
<dbReference type="HAMAP" id="MF_00269">
    <property type="entry name" value="Tpx"/>
    <property type="match status" value="1"/>
</dbReference>
<sequence>MEEKRLEYLMVTFLGNPVSFTGKQLQVGDKALDFSLTTTDLSKKSLADFDGKKKVLSVVPSIDTGICSTQTRRFNEELAGLDNTVVLTVSMDLPFAQKRWCGAEGIENAIMLSDYFDHSFGRDYALLINEWHLLARAVFVLDTDNTIRYVEYVDNINSEPNFEAAIAAAKAL</sequence>
<dbReference type="PROSITE" id="PS01265">
    <property type="entry name" value="TPX"/>
    <property type="match status" value="1"/>
</dbReference>
<comment type="similarity">
    <text evidence="6">Belongs to the peroxiredoxin family. Tpx subfamily.</text>
</comment>
<dbReference type="InterPro" id="IPR002065">
    <property type="entry name" value="TPX"/>
</dbReference>
<dbReference type="AlphaFoldDB" id="V8I2U6"/>
<evidence type="ECO:0000256" key="2">
    <source>
        <dbReference type="ARBA" id="ARBA00022862"/>
    </source>
</evidence>
<evidence type="ECO:0000256" key="4">
    <source>
        <dbReference type="ARBA" id="ARBA00023157"/>
    </source>
</evidence>
<dbReference type="Proteomes" id="UP000018717">
    <property type="component" value="Unassembled WGS sequence"/>
</dbReference>
<dbReference type="PANTHER" id="PTHR43110:SF1">
    <property type="entry name" value="THIOL PEROXIDASE"/>
    <property type="match status" value="1"/>
</dbReference>
<evidence type="ECO:0000313" key="9">
    <source>
        <dbReference type="Proteomes" id="UP000018717"/>
    </source>
</evidence>
<reference evidence="8 9" key="1">
    <citation type="submission" date="2013-11" db="EMBL/GenBank/DDBJ databases">
        <title>Genome sequencing of Streptococcus mitis strains.</title>
        <authorList>
            <person name="Ikryannikova L.N."/>
            <person name="Ilina E.N."/>
            <person name="Kostryukova E.S."/>
            <person name="Karpova I.Y."/>
            <person name="Semashko T.A."/>
            <person name="Larin A.K."/>
            <person name="Ischenko D.S."/>
            <person name="Savinova T.A."/>
            <person name="Dubovickaya V.A."/>
            <person name="Sidorenko S.V."/>
            <person name="Govorun V.M."/>
        </authorList>
    </citation>
    <scope>NUCLEOTIDE SEQUENCE [LARGE SCALE GENOMIC DNA]</scope>
    <source>
        <strain evidence="8 9">21/39</strain>
    </source>
</reference>
<evidence type="ECO:0000256" key="6">
    <source>
        <dbReference type="HAMAP-Rule" id="MF_00269"/>
    </source>
</evidence>
<dbReference type="Gene3D" id="3.40.30.10">
    <property type="entry name" value="Glutaredoxin"/>
    <property type="match status" value="1"/>
</dbReference>
<feature type="active site" description="Cysteine sulfenic acid (-SOH) intermediate" evidence="6">
    <location>
        <position position="67"/>
    </location>
</feature>
<dbReference type="PANTHER" id="PTHR43110">
    <property type="entry name" value="THIOL PEROXIDASE"/>
    <property type="match status" value="1"/>
</dbReference>
<keyword evidence="2 6" id="KW-0049">Antioxidant</keyword>
<accession>V8I2U6</accession>
<dbReference type="InterPro" id="IPR013766">
    <property type="entry name" value="Thioredoxin_domain"/>
</dbReference>
<comment type="miscellaneous">
    <text evidence="6">The active site is a conserved redox-active cysteine residue, the peroxidatic cysteine (C(P)), which makes the nucleophilic attack on the peroxide substrate. The peroxide oxidizes the C(P)-SH to cysteine sulfenic acid (C(P)-SOH), which then reacts with another cysteine residue, the resolving cysteine (C(R)), to form a disulfide bridge. The disulfide is subsequently reduced by an appropriate electron donor to complete the catalytic cycle. In this atypical 2-Cys peroxiredoxin, C(R) is present in the same subunit to form an intramolecular disulfide. The disulfide is subsequently reduced by thioredoxin.</text>
</comment>
<keyword evidence="4 6" id="KW-1015">Disulfide bond</keyword>
<dbReference type="GO" id="GO:0008379">
    <property type="term" value="F:thioredoxin peroxidase activity"/>
    <property type="evidence" value="ECO:0007669"/>
    <property type="project" value="UniProtKB-UniRule"/>
</dbReference>
<protein>
    <recommendedName>
        <fullName evidence="6">Thiol peroxidase</fullName>
        <shortName evidence="6">Tpx</shortName>
        <ecNumber evidence="6">1.11.1.24</ecNumber>
    </recommendedName>
    <alternativeName>
        <fullName evidence="6">Peroxiredoxin tpx</fullName>
        <shortName evidence="6">Prx</shortName>
    </alternativeName>
    <alternativeName>
        <fullName evidence="6">Thioredoxin peroxidase</fullName>
    </alternativeName>
    <alternativeName>
        <fullName evidence="6">Thioredoxin-dependent peroxiredoxin</fullName>
    </alternativeName>
</protein>
<proteinExistence type="inferred from homology"/>
<keyword evidence="5 6" id="KW-0676">Redox-active center</keyword>
<comment type="subunit">
    <text evidence="6">Homodimer.</text>
</comment>
<evidence type="ECO:0000313" key="8">
    <source>
        <dbReference type="EMBL" id="ETD94966.1"/>
    </source>
</evidence>
<dbReference type="InterPro" id="IPR036249">
    <property type="entry name" value="Thioredoxin-like_sf"/>
</dbReference>
<gene>
    <name evidence="6" type="primary">tpx</name>
    <name evidence="8" type="ORF">U757_08880</name>
</gene>
<dbReference type="InterPro" id="IPR050455">
    <property type="entry name" value="Tpx_Peroxidase_subfamily"/>
</dbReference>
<dbReference type="EMBL" id="AYRR01000012">
    <property type="protein sequence ID" value="ETD94966.1"/>
    <property type="molecule type" value="Genomic_DNA"/>
</dbReference>
<organism evidence="8 9">
    <name type="scientific">Streptococcus mitis 21/39</name>
    <dbReference type="NCBI Taxonomy" id="1415765"/>
    <lineage>
        <taxon>Bacteria</taxon>
        <taxon>Bacillati</taxon>
        <taxon>Bacillota</taxon>
        <taxon>Bacilli</taxon>
        <taxon>Lactobacillales</taxon>
        <taxon>Streptococcaceae</taxon>
        <taxon>Streptococcus</taxon>
        <taxon>Streptococcus mitis group</taxon>
    </lineage>
</organism>
<keyword evidence="3 6" id="KW-0560">Oxidoreductase</keyword>
<dbReference type="CDD" id="cd03014">
    <property type="entry name" value="PRX_Atyp2cys"/>
    <property type="match status" value="1"/>
</dbReference>
<name>V8I2U6_STRMT</name>
<dbReference type="InterPro" id="IPR013740">
    <property type="entry name" value="Redoxin"/>
</dbReference>
<dbReference type="Pfam" id="PF08534">
    <property type="entry name" value="Redoxin"/>
    <property type="match status" value="1"/>
</dbReference>
<dbReference type="NCBIfam" id="NF001808">
    <property type="entry name" value="PRK00522.1"/>
    <property type="match status" value="1"/>
</dbReference>
<comment type="caution">
    <text evidence="8">The sequence shown here is derived from an EMBL/GenBank/DDBJ whole genome shotgun (WGS) entry which is preliminary data.</text>
</comment>
<feature type="disulfide bond" description="Redox-active" evidence="6">
    <location>
        <begin position="67"/>
        <end position="101"/>
    </location>
</feature>
<comment type="catalytic activity">
    <reaction evidence="6">
        <text>a hydroperoxide + [thioredoxin]-dithiol = an alcohol + [thioredoxin]-disulfide + H2O</text>
        <dbReference type="Rhea" id="RHEA:62620"/>
        <dbReference type="Rhea" id="RHEA-COMP:10698"/>
        <dbReference type="Rhea" id="RHEA-COMP:10700"/>
        <dbReference type="ChEBI" id="CHEBI:15377"/>
        <dbReference type="ChEBI" id="CHEBI:29950"/>
        <dbReference type="ChEBI" id="CHEBI:30879"/>
        <dbReference type="ChEBI" id="CHEBI:35924"/>
        <dbReference type="ChEBI" id="CHEBI:50058"/>
        <dbReference type="EC" id="1.11.1.24"/>
    </reaction>
</comment>
<dbReference type="InterPro" id="IPR018219">
    <property type="entry name" value="Tpx_CS"/>
</dbReference>